<dbReference type="EMBL" id="JAHESC010000003">
    <property type="protein sequence ID" value="MBT1685566.1"/>
    <property type="molecule type" value="Genomic_DNA"/>
</dbReference>
<dbReference type="SUPFAM" id="SSF53474">
    <property type="entry name" value="alpha/beta-Hydrolases"/>
    <property type="match status" value="1"/>
</dbReference>
<dbReference type="InterPro" id="IPR050266">
    <property type="entry name" value="AB_hydrolase_sf"/>
</dbReference>
<proteinExistence type="predicted"/>
<sequence>MKSRVYIQNLKKYPEIFQKLVTRYFLRIDMRPILLLHGALGSKNQLDPLKTALEESGHKVYALNFSGHGGKPFRDPFGIEGFAEDVLHFQKENGLRITEVFGYSMGGYVALWHAHRHPDSVGKIVTLGTKFDWSPGAAEREVKKVNPDKIEEKIPAFARVLQDRHAPNDWKELLHKTAQMMTQLGARPSLTIEILKNIPHQVSILLGDLDDTADLTFSQSVAEALPYGKFSLLEKTPHPLERVDVKLLEKRILDIF</sequence>
<organism evidence="3 4">
    <name type="scientific">Dawidia soli</name>
    <dbReference type="NCBI Taxonomy" id="2782352"/>
    <lineage>
        <taxon>Bacteria</taxon>
        <taxon>Pseudomonadati</taxon>
        <taxon>Bacteroidota</taxon>
        <taxon>Cytophagia</taxon>
        <taxon>Cytophagales</taxon>
        <taxon>Chryseotaleaceae</taxon>
        <taxon>Dawidia</taxon>
    </lineage>
</organism>
<feature type="domain" description="AB hydrolase-1" evidence="2">
    <location>
        <begin position="32"/>
        <end position="133"/>
    </location>
</feature>
<protein>
    <submittedName>
        <fullName evidence="3">Alpha/beta hydrolase</fullName>
    </submittedName>
</protein>
<reference evidence="3 4" key="1">
    <citation type="submission" date="2021-05" db="EMBL/GenBank/DDBJ databases">
        <title>A Polyphasic approach of four new species of the genus Ohtaekwangia: Ohtaekwangia histidinii sp. nov., Ohtaekwangia cretensis sp. nov., Ohtaekwangia indiensis sp. nov., Ohtaekwangia reichenbachii sp. nov. from diverse environment.</title>
        <authorList>
            <person name="Octaviana S."/>
        </authorList>
    </citation>
    <scope>NUCLEOTIDE SEQUENCE [LARGE SCALE GENOMIC DNA]</scope>
    <source>
        <strain evidence="3 4">PWU37</strain>
    </source>
</reference>
<dbReference type="InterPro" id="IPR000073">
    <property type="entry name" value="AB_hydrolase_1"/>
</dbReference>
<dbReference type="AlphaFoldDB" id="A0AAP2GFY8"/>
<dbReference type="Pfam" id="PF00561">
    <property type="entry name" value="Abhydrolase_1"/>
    <property type="match status" value="1"/>
</dbReference>
<accession>A0AAP2GFY8</accession>
<dbReference type="Proteomes" id="UP001319180">
    <property type="component" value="Unassembled WGS sequence"/>
</dbReference>
<dbReference type="RefSeq" id="WP_254088816.1">
    <property type="nucleotide sequence ID" value="NZ_JAHESC010000003.1"/>
</dbReference>
<evidence type="ECO:0000256" key="1">
    <source>
        <dbReference type="ARBA" id="ARBA00022801"/>
    </source>
</evidence>
<evidence type="ECO:0000313" key="3">
    <source>
        <dbReference type="EMBL" id="MBT1685566.1"/>
    </source>
</evidence>
<dbReference type="InterPro" id="IPR029058">
    <property type="entry name" value="AB_hydrolase_fold"/>
</dbReference>
<dbReference type="GO" id="GO:0016787">
    <property type="term" value="F:hydrolase activity"/>
    <property type="evidence" value="ECO:0007669"/>
    <property type="project" value="UniProtKB-KW"/>
</dbReference>
<evidence type="ECO:0000259" key="2">
    <source>
        <dbReference type="Pfam" id="PF00561"/>
    </source>
</evidence>
<gene>
    <name evidence="3" type="ORF">KK078_03315</name>
</gene>
<dbReference type="PANTHER" id="PTHR43798">
    <property type="entry name" value="MONOACYLGLYCEROL LIPASE"/>
    <property type="match status" value="1"/>
</dbReference>
<dbReference type="GO" id="GO:0016020">
    <property type="term" value="C:membrane"/>
    <property type="evidence" value="ECO:0007669"/>
    <property type="project" value="TreeGrafter"/>
</dbReference>
<evidence type="ECO:0000313" key="4">
    <source>
        <dbReference type="Proteomes" id="UP001319180"/>
    </source>
</evidence>
<name>A0AAP2GFY8_9BACT</name>
<keyword evidence="1 3" id="KW-0378">Hydrolase</keyword>
<comment type="caution">
    <text evidence="3">The sequence shown here is derived from an EMBL/GenBank/DDBJ whole genome shotgun (WGS) entry which is preliminary data.</text>
</comment>
<dbReference type="PANTHER" id="PTHR43798:SF31">
    <property type="entry name" value="AB HYDROLASE SUPERFAMILY PROTEIN YCLE"/>
    <property type="match status" value="1"/>
</dbReference>
<dbReference type="Gene3D" id="3.40.50.1820">
    <property type="entry name" value="alpha/beta hydrolase"/>
    <property type="match status" value="1"/>
</dbReference>
<keyword evidence="4" id="KW-1185">Reference proteome</keyword>